<comment type="cofactor">
    <cofactor evidence="2">
        <name>Zn(2+)</name>
        <dbReference type="ChEBI" id="CHEBI:29105"/>
    </cofactor>
</comment>
<protein>
    <recommendedName>
        <fullName evidence="13">Cytosol non-specific dipeptidase</fullName>
        <ecNumber evidence="10">3.4.13.18</ecNumber>
    </recommendedName>
    <alternativeName>
        <fullName evidence="16">Aminoacyl-histidine dipeptidase</fullName>
    </alternativeName>
    <alternativeName>
        <fullName evidence="15">Beta-alanyl-histidine dipeptidase</fullName>
    </alternativeName>
    <alternativeName>
        <fullName evidence="14">Carnosinase</fullName>
    </alternativeName>
    <alternativeName>
        <fullName evidence="11">Peptidase D</fullName>
    </alternativeName>
    <alternativeName>
        <fullName evidence="17">Xaa-His dipeptidase</fullName>
    </alternativeName>
</protein>
<dbReference type="PIRSF" id="PIRSF016599">
    <property type="entry name" value="Xaa-His_dipept"/>
    <property type="match status" value="1"/>
</dbReference>
<evidence type="ECO:0000256" key="8">
    <source>
        <dbReference type="ARBA" id="ARBA00023285"/>
    </source>
</evidence>
<evidence type="ECO:0000256" key="3">
    <source>
        <dbReference type="ARBA" id="ARBA00022670"/>
    </source>
</evidence>
<evidence type="ECO:0000256" key="9">
    <source>
        <dbReference type="ARBA" id="ARBA00036421"/>
    </source>
</evidence>
<dbReference type="AlphaFoldDB" id="A0AAE3V8R6"/>
<dbReference type="Pfam" id="PF07687">
    <property type="entry name" value="M20_dimer"/>
    <property type="match status" value="1"/>
</dbReference>
<dbReference type="Gene3D" id="3.40.630.10">
    <property type="entry name" value="Zn peptidases"/>
    <property type="match status" value="2"/>
</dbReference>
<dbReference type="RefSeq" id="WP_307252989.1">
    <property type="nucleotide sequence ID" value="NZ_JAUSTO010000002.1"/>
</dbReference>
<evidence type="ECO:0000256" key="12">
    <source>
        <dbReference type="ARBA" id="ARBA00061423"/>
    </source>
</evidence>
<dbReference type="FunFam" id="3.40.630.10:FF:000015">
    <property type="entry name" value="Aminoacyl-histidine dipeptidase PepD"/>
    <property type="match status" value="1"/>
</dbReference>
<keyword evidence="6" id="KW-0862">Zinc</keyword>
<dbReference type="PANTHER" id="PTHR43501:SF1">
    <property type="entry name" value="CYTOSOL NON-SPECIFIC DIPEPTIDASE"/>
    <property type="match status" value="1"/>
</dbReference>
<dbReference type="EMBL" id="JAUSTO010000002">
    <property type="protein sequence ID" value="MDQ0151862.1"/>
    <property type="molecule type" value="Genomic_DNA"/>
</dbReference>
<dbReference type="CDD" id="cd03890">
    <property type="entry name" value="M20_pepD"/>
    <property type="match status" value="1"/>
</dbReference>
<gene>
    <name evidence="20" type="ORF">J2S20_000542</name>
</gene>
<dbReference type="NCBIfam" id="TIGR01893">
    <property type="entry name" value="aa-his-dipept"/>
    <property type="match status" value="1"/>
</dbReference>
<dbReference type="GO" id="GO:0005829">
    <property type="term" value="C:cytosol"/>
    <property type="evidence" value="ECO:0007669"/>
    <property type="project" value="TreeGrafter"/>
</dbReference>
<dbReference type="GO" id="GO:0070573">
    <property type="term" value="F:metallodipeptidase activity"/>
    <property type="evidence" value="ECO:0007669"/>
    <property type="project" value="TreeGrafter"/>
</dbReference>
<keyword evidence="4" id="KW-0479">Metal-binding</keyword>
<evidence type="ECO:0000256" key="1">
    <source>
        <dbReference type="ARBA" id="ARBA00001941"/>
    </source>
</evidence>
<evidence type="ECO:0000256" key="2">
    <source>
        <dbReference type="ARBA" id="ARBA00001947"/>
    </source>
</evidence>
<dbReference type="GO" id="GO:0006508">
    <property type="term" value="P:proteolysis"/>
    <property type="evidence" value="ECO:0007669"/>
    <property type="project" value="UniProtKB-KW"/>
</dbReference>
<keyword evidence="8" id="KW-0170">Cobalt</keyword>
<dbReference type="PANTHER" id="PTHR43501">
    <property type="entry name" value="CYTOSOL NON-SPECIFIC DIPEPTIDASE"/>
    <property type="match status" value="1"/>
</dbReference>
<feature type="domain" description="Peptidase M20 dimerisation" evidence="19">
    <location>
        <begin position="207"/>
        <end position="291"/>
    </location>
</feature>
<comment type="cofactor">
    <cofactor evidence="1">
        <name>Co(2+)</name>
        <dbReference type="ChEBI" id="CHEBI:48828"/>
    </cofactor>
</comment>
<keyword evidence="18" id="KW-0175">Coiled coil</keyword>
<evidence type="ECO:0000313" key="20">
    <source>
        <dbReference type="EMBL" id="MDQ0151862.1"/>
    </source>
</evidence>
<evidence type="ECO:0000256" key="11">
    <source>
        <dbReference type="ARBA" id="ARBA00044252"/>
    </source>
</evidence>
<dbReference type="GO" id="GO:0046872">
    <property type="term" value="F:metal ion binding"/>
    <property type="evidence" value="ECO:0007669"/>
    <property type="project" value="UniProtKB-KW"/>
</dbReference>
<keyword evidence="3" id="KW-0645">Protease</keyword>
<comment type="catalytic activity">
    <reaction evidence="9">
        <text>Hydrolysis of dipeptides, preferentially hydrophobic dipeptides including prolyl amino acids.</text>
        <dbReference type="EC" id="3.4.13.18"/>
    </reaction>
</comment>
<dbReference type="Proteomes" id="UP001241537">
    <property type="component" value="Unassembled WGS sequence"/>
</dbReference>
<evidence type="ECO:0000256" key="5">
    <source>
        <dbReference type="ARBA" id="ARBA00022801"/>
    </source>
</evidence>
<evidence type="ECO:0000256" key="18">
    <source>
        <dbReference type="SAM" id="Coils"/>
    </source>
</evidence>
<evidence type="ECO:0000256" key="13">
    <source>
        <dbReference type="ARBA" id="ARBA00071271"/>
    </source>
</evidence>
<evidence type="ECO:0000256" key="15">
    <source>
        <dbReference type="ARBA" id="ARBA00076004"/>
    </source>
</evidence>
<dbReference type="PRINTS" id="PR00934">
    <property type="entry name" value="XHISDIPTASE"/>
</dbReference>
<comment type="similarity">
    <text evidence="12">Belongs to the peptidase M20C family.</text>
</comment>
<keyword evidence="20" id="KW-0224">Dipeptidase</keyword>
<comment type="caution">
    <text evidence="20">The sequence shown here is derived from an EMBL/GenBank/DDBJ whole genome shotgun (WGS) entry which is preliminary data.</text>
</comment>
<dbReference type="InterPro" id="IPR011650">
    <property type="entry name" value="Peptidase_M20_dimer"/>
</dbReference>
<evidence type="ECO:0000259" key="19">
    <source>
        <dbReference type="Pfam" id="PF07687"/>
    </source>
</evidence>
<evidence type="ECO:0000256" key="7">
    <source>
        <dbReference type="ARBA" id="ARBA00023049"/>
    </source>
</evidence>
<dbReference type="FunFam" id="3.40.630.10:FF:000018">
    <property type="entry name" value="Aminoacyl-histidine dipeptidase PepD"/>
    <property type="match status" value="1"/>
</dbReference>
<name>A0AAE3V8R6_9FIRM</name>
<reference evidence="20" key="1">
    <citation type="submission" date="2023-07" db="EMBL/GenBank/DDBJ databases">
        <title>Genomic Encyclopedia of Type Strains, Phase IV (KMG-IV): sequencing the most valuable type-strain genomes for metagenomic binning, comparative biology and taxonomic classification.</title>
        <authorList>
            <person name="Goeker M."/>
        </authorList>
    </citation>
    <scope>NUCLEOTIDE SEQUENCE</scope>
    <source>
        <strain evidence="20">DSM 19659</strain>
    </source>
</reference>
<evidence type="ECO:0000256" key="10">
    <source>
        <dbReference type="ARBA" id="ARBA00038976"/>
    </source>
</evidence>
<evidence type="ECO:0000313" key="21">
    <source>
        <dbReference type="Proteomes" id="UP001241537"/>
    </source>
</evidence>
<organism evidence="20 21">
    <name type="scientific">Moryella indoligenes</name>
    <dbReference type="NCBI Taxonomy" id="371674"/>
    <lineage>
        <taxon>Bacteria</taxon>
        <taxon>Bacillati</taxon>
        <taxon>Bacillota</taxon>
        <taxon>Clostridia</taxon>
        <taxon>Lachnospirales</taxon>
        <taxon>Lachnospiraceae</taxon>
        <taxon>Moryella</taxon>
    </lineage>
</organism>
<evidence type="ECO:0000256" key="17">
    <source>
        <dbReference type="ARBA" id="ARBA00078074"/>
    </source>
</evidence>
<dbReference type="SUPFAM" id="SSF53187">
    <property type="entry name" value="Zn-dependent exopeptidases"/>
    <property type="match status" value="1"/>
</dbReference>
<dbReference type="Pfam" id="PF01546">
    <property type="entry name" value="Peptidase_M20"/>
    <property type="match status" value="1"/>
</dbReference>
<evidence type="ECO:0000256" key="4">
    <source>
        <dbReference type="ARBA" id="ARBA00022723"/>
    </source>
</evidence>
<sequence length="483" mass="52223">MGVLSALEPGEVFRFFEEISRIPRPSYHEKAISDYLVSFAKERGLEYYQDQLYNVIIIKEATPGYEDVAPIIIQGHMDMVCETAPGCTKDMEKEGLELLVEGDFVKAKGTTLGGDDGIAVAYALAILDSNTLAHPRLEFICTVAEEVGMDGAHGIDVSMLKGHKLLNIDSEEEGIVLASCAGGGNVKLHLAAEREAAEGAFFTLTVAGLTGGHSGVEINKGRANASQLMARVLVSLMKHYPLRLVTMSGGSKDNAITRECTAQLVLTERTALAALKAEVQALEEKLKREYAVSDPELSLCAGESNERAAFAPLSESCTRKAAALILAVPNGVQRMSDDIPGLVETSLNVGVNQLSEKELLLSYAVRSSVSTAFDALLEKMTAIADVFGAETVVSAVYPAWEYVRESALREDMSRVYREMFGTELKVEAIHAGVECGILAGKIRDLDAVSMGPNLYDIHTPGERLSISSTKRMYDYIVKLLACK</sequence>
<keyword evidence="5 20" id="KW-0378">Hydrolase</keyword>
<dbReference type="InterPro" id="IPR001160">
    <property type="entry name" value="Peptidase_M20C"/>
</dbReference>
<keyword evidence="7" id="KW-0482">Metalloprotease</keyword>
<dbReference type="InterPro" id="IPR002933">
    <property type="entry name" value="Peptidase_M20"/>
</dbReference>
<evidence type="ECO:0000256" key="6">
    <source>
        <dbReference type="ARBA" id="ARBA00022833"/>
    </source>
</evidence>
<dbReference type="EC" id="3.4.13.18" evidence="10"/>
<proteinExistence type="inferred from homology"/>
<evidence type="ECO:0000256" key="14">
    <source>
        <dbReference type="ARBA" id="ARBA00075285"/>
    </source>
</evidence>
<evidence type="ECO:0000256" key="16">
    <source>
        <dbReference type="ARBA" id="ARBA00077688"/>
    </source>
</evidence>
<keyword evidence="21" id="KW-1185">Reference proteome</keyword>
<accession>A0AAE3V8R6</accession>
<feature type="coiled-coil region" evidence="18">
    <location>
        <begin position="265"/>
        <end position="292"/>
    </location>
</feature>